<evidence type="ECO:0000313" key="2">
    <source>
        <dbReference type="Proteomes" id="UP000298173"/>
    </source>
</evidence>
<proteinExistence type="predicted"/>
<gene>
    <name evidence="1" type="ORF">E3O06_14290</name>
</gene>
<sequence length="274" mass="30733">MSTSHDRATLSYRRLRADGTRPASVIELAKAYSERMPAAHAFSHATAGIVQGLWLPHRLEADRHLHVSVPAGARAPQMLGIVGHKRDVLDIRRVGGLRVTSPLHTWIDVAPMLTRVELVAAADYLCGGRDPMHTPDELCAVTAELTGRRGCRALREAASLARAAVDSPQETRTRLFIVDDGIPEPVVNFVIRDSDGYFVARVDLAWPRFRVCVEYEGDGHRTDQKQFRKDITRRERVEDQNWRMVRITDDDLTYGGQELLRRVRAALANRGARS</sequence>
<dbReference type="EMBL" id="SOEY01000029">
    <property type="protein sequence ID" value="TFB70621.1"/>
    <property type="molecule type" value="Genomic_DNA"/>
</dbReference>
<dbReference type="Gene3D" id="3.40.960.10">
    <property type="entry name" value="VSR Endonuclease"/>
    <property type="match status" value="1"/>
</dbReference>
<dbReference type="SUPFAM" id="SSF52980">
    <property type="entry name" value="Restriction endonuclease-like"/>
    <property type="match status" value="1"/>
</dbReference>
<name>A0A4R8URK0_9MICO</name>
<evidence type="ECO:0000313" key="1">
    <source>
        <dbReference type="EMBL" id="TFB70621.1"/>
    </source>
</evidence>
<dbReference type="AlphaFoldDB" id="A0A4R8URK0"/>
<dbReference type="Proteomes" id="UP000298173">
    <property type="component" value="Unassembled WGS sequence"/>
</dbReference>
<reference evidence="1 2" key="1">
    <citation type="submission" date="2019-03" db="EMBL/GenBank/DDBJ databases">
        <title>Genomics of glacier-inhabiting Cryobacterium strains.</title>
        <authorList>
            <person name="Liu Q."/>
            <person name="Xin Y.-H."/>
        </authorList>
    </citation>
    <scope>NUCLEOTIDE SEQUENCE [LARGE SCALE GENOMIC DNA]</scope>
    <source>
        <strain evidence="1 2">HLT2-23</strain>
    </source>
</reference>
<protein>
    <recommendedName>
        <fullName evidence="3">DUF559 domain-containing protein</fullName>
    </recommendedName>
</protein>
<comment type="caution">
    <text evidence="1">The sequence shown here is derived from an EMBL/GenBank/DDBJ whole genome shotgun (WGS) entry which is preliminary data.</text>
</comment>
<accession>A0A4R8URK0</accession>
<dbReference type="RefSeq" id="WP_134504051.1">
    <property type="nucleotide sequence ID" value="NZ_SOEY01000029.1"/>
</dbReference>
<organism evidence="1 2">
    <name type="scientific">Cryobacterium glaciale</name>
    <dbReference type="NCBI Taxonomy" id="1259145"/>
    <lineage>
        <taxon>Bacteria</taxon>
        <taxon>Bacillati</taxon>
        <taxon>Actinomycetota</taxon>
        <taxon>Actinomycetes</taxon>
        <taxon>Micrococcales</taxon>
        <taxon>Microbacteriaceae</taxon>
        <taxon>Cryobacterium</taxon>
    </lineage>
</organism>
<dbReference type="InterPro" id="IPR011335">
    <property type="entry name" value="Restrct_endonuc-II-like"/>
</dbReference>
<evidence type="ECO:0008006" key="3">
    <source>
        <dbReference type="Google" id="ProtNLM"/>
    </source>
</evidence>
<keyword evidence="2" id="KW-1185">Reference proteome</keyword>
<dbReference type="OrthoDB" id="3173471at2"/>